<feature type="transmembrane region" description="Helical" evidence="8">
    <location>
        <begin position="77"/>
        <end position="95"/>
    </location>
</feature>
<feature type="transmembrane region" description="Helical" evidence="8">
    <location>
        <begin position="329"/>
        <end position="348"/>
    </location>
</feature>
<dbReference type="Pfam" id="PF00953">
    <property type="entry name" value="Glycos_transf_4"/>
    <property type="match status" value="1"/>
</dbReference>
<feature type="transmembrane region" description="Helical" evidence="8">
    <location>
        <begin position="6"/>
        <end position="28"/>
    </location>
</feature>
<keyword evidence="6 8" id="KW-0472">Membrane</keyword>
<comment type="subcellular location">
    <subcellularLocation>
        <location evidence="1">Cell membrane</location>
        <topology evidence="1">Multi-pass membrane protein</topology>
    </subcellularLocation>
</comment>
<dbReference type="EMBL" id="FNQJ01000001">
    <property type="protein sequence ID" value="SDZ74567.1"/>
    <property type="molecule type" value="Genomic_DNA"/>
</dbReference>
<keyword evidence="4 8" id="KW-0812">Transmembrane</keyword>
<sequence length="378" mass="40549">MLDILGFIPLPALVAGCVALLVALLLVVTQGWHGRHTMDSDEGIQKFHTEPTPRVGGIAIAAGVLAGYLLANSERQSLLGPLILAGIPAFAFGLLEDITKNVSVRTRLLATMGSGFLGWAITDYSITDANVWGLDWLLSFSLVSIVFTAFAVGGIANAINIIDGFNGLSAGTVLIILAAFGAMTTALGDPDLAQVCLVLAGAVAGFLLVNWPLGKIFLGDGGAYFLGFSLAWLAVLVLHRHAEVSAWAPMLVCGFPVLEVLFSIARRHRRNLSPGDPDRLHLHSLVKRRLVRRLLPKASNLARNSATGAIMWSAALIPALIAVQWPAKTYMLVLGFVVCALLYSAVYARLTQFRWCFSAATKRTVIPVKQWALEKEKS</sequence>
<proteinExistence type="predicted"/>
<dbReference type="GeneID" id="34234451"/>
<accession>A0A1H3VIF2</accession>
<dbReference type="InterPro" id="IPR000715">
    <property type="entry name" value="Glycosyl_transferase_4"/>
</dbReference>
<feature type="transmembrane region" description="Helical" evidence="8">
    <location>
        <begin position="192"/>
        <end position="211"/>
    </location>
</feature>
<dbReference type="RefSeq" id="WP_092696591.1">
    <property type="nucleotide sequence ID" value="NZ_FNQJ01000001.1"/>
</dbReference>
<feature type="transmembrane region" description="Helical" evidence="8">
    <location>
        <begin position="301"/>
        <end position="323"/>
    </location>
</feature>
<dbReference type="GO" id="GO:0016780">
    <property type="term" value="F:phosphotransferase activity, for other substituted phosphate groups"/>
    <property type="evidence" value="ECO:0007669"/>
    <property type="project" value="InterPro"/>
</dbReference>
<feature type="transmembrane region" description="Helical" evidence="8">
    <location>
        <begin position="223"/>
        <end position="240"/>
    </location>
</feature>
<comment type="cofactor">
    <cofactor evidence="7">
        <name>Mg(2+)</name>
        <dbReference type="ChEBI" id="CHEBI:18420"/>
    </cofactor>
</comment>
<evidence type="ECO:0000256" key="8">
    <source>
        <dbReference type="SAM" id="Phobius"/>
    </source>
</evidence>
<dbReference type="PANTHER" id="PTHR22926">
    <property type="entry name" value="PHOSPHO-N-ACETYLMURAMOYL-PENTAPEPTIDE-TRANSFERASE"/>
    <property type="match status" value="1"/>
</dbReference>
<dbReference type="STRING" id="592050.SAMN05421875_101185"/>
<evidence type="ECO:0000256" key="5">
    <source>
        <dbReference type="ARBA" id="ARBA00022989"/>
    </source>
</evidence>
<keyword evidence="5 8" id="KW-1133">Transmembrane helix</keyword>
<evidence type="ECO:0000256" key="3">
    <source>
        <dbReference type="ARBA" id="ARBA00022679"/>
    </source>
</evidence>
<keyword evidence="7" id="KW-0479">Metal-binding</keyword>
<evidence type="ECO:0000256" key="6">
    <source>
        <dbReference type="ARBA" id="ARBA00023136"/>
    </source>
</evidence>
<dbReference type="GO" id="GO:0046872">
    <property type="term" value="F:metal ion binding"/>
    <property type="evidence" value="ECO:0007669"/>
    <property type="project" value="UniProtKB-KW"/>
</dbReference>
<feature type="transmembrane region" description="Helical" evidence="8">
    <location>
        <begin position="168"/>
        <end position="186"/>
    </location>
</feature>
<evidence type="ECO:0000256" key="4">
    <source>
        <dbReference type="ARBA" id="ARBA00022692"/>
    </source>
</evidence>
<evidence type="ECO:0000313" key="9">
    <source>
        <dbReference type="EMBL" id="SDZ74567.1"/>
    </source>
</evidence>
<keyword evidence="7" id="KW-0460">Magnesium</keyword>
<gene>
    <name evidence="9" type="ORF">SAMN05421875_101185</name>
</gene>
<evidence type="ECO:0000256" key="2">
    <source>
        <dbReference type="ARBA" id="ARBA00022475"/>
    </source>
</evidence>
<dbReference type="Proteomes" id="UP000199002">
    <property type="component" value="Unassembled WGS sequence"/>
</dbReference>
<keyword evidence="3 9" id="KW-0808">Transferase</keyword>
<feature type="binding site" evidence="7">
    <location>
        <position position="160"/>
    </location>
    <ligand>
        <name>Mg(2+)</name>
        <dbReference type="ChEBI" id="CHEBI:18420"/>
    </ligand>
</feature>
<evidence type="ECO:0000256" key="7">
    <source>
        <dbReference type="PIRSR" id="PIRSR600715-1"/>
    </source>
</evidence>
<evidence type="ECO:0000313" key="10">
    <source>
        <dbReference type="Proteomes" id="UP000199002"/>
    </source>
</evidence>
<keyword evidence="2" id="KW-1003">Cell membrane</keyword>
<protein>
    <submittedName>
        <fullName evidence="9">UDP-N-acetylmuramyl pentapeptide phosphotransferase/UDP-N-acetylglucosamine-1-phosphate transferase</fullName>
    </submittedName>
</protein>
<keyword evidence="10" id="KW-1185">Reference proteome</keyword>
<evidence type="ECO:0000256" key="1">
    <source>
        <dbReference type="ARBA" id="ARBA00004651"/>
    </source>
</evidence>
<dbReference type="GO" id="GO:0044038">
    <property type="term" value="P:cell wall macromolecule biosynthetic process"/>
    <property type="evidence" value="ECO:0007669"/>
    <property type="project" value="TreeGrafter"/>
</dbReference>
<feature type="transmembrane region" description="Helical" evidence="8">
    <location>
        <begin position="107"/>
        <end position="124"/>
    </location>
</feature>
<name>A0A1H3VIF2_9BURK</name>
<feature type="binding site" evidence="7">
    <location>
        <position position="220"/>
    </location>
    <ligand>
        <name>Mg(2+)</name>
        <dbReference type="ChEBI" id="CHEBI:18420"/>
    </ligand>
</feature>
<dbReference type="AlphaFoldDB" id="A0A1H3VIF2"/>
<dbReference type="GO" id="GO:0071555">
    <property type="term" value="P:cell wall organization"/>
    <property type="evidence" value="ECO:0007669"/>
    <property type="project" value="TreeGrafter"/>
</dbReference>
<dbReference type="PANTHER" id="PTHR22926:SF3">
    <property type="entry name" value="UNDECAPRENYL-PHOSPHATE ALPHA-N-ACETYLGLUCOSAMINYL 1-PHOSPHATE TRANSFERASE"/>
    <property type="match status" value="1"/>
</dbReference>
<dbReference type="CDD" id="cd06912">
    <property type="entry name" value="GT_MraY_like"/>
    <property type="match status" value="1"/>
</dbReference>
<dbReference type="GO" id="GO:0005886">
    <property type="term" value="C:plasma membrane"/>
    <property type="evidence" value="ECO:0007669"/>
    <property type="project" value="UniProtKB-SubCell"/>
</dbReference>
<dbReference type="GO" id="GO:0009103">
    <property type="term" value="P:lipopolysaccharide biosynthetic process"/>
    <property type="evidence" value="ECO:0007669"/>
    <property type="project" value="TreeGrafter"/>
</dbReference>
<feature type="transmembrane region" description="Helical" evidence="8">
    <location>
        <begin position="246"/>
        <end position="265"/>
    </location>
</feature>
<feature type="transmembrane region" description="Helical" evidence="8">
    <location>
        <begin position="136"/>
        <end position="156"/>
    </location>
</feature>
<organism evidence="9 10">
    <name type="scientific">Acidovorax soli</name>
    <dbReference type="NCBI Taxonomy" id="592050"/>
    <lineage>
        <taxon>Bacteria</taxon>
        <taxon>Pseudomonadati</taxon>
        <taxon>Pseudomonadota</taxon>
        <taxon>Betaproteobacteria</taxon>
        <taxon>Burkholderiales</taxon>
        <taxon>Comamonadaceae</taxon>
        <taxon>Acidovorax</taxon>
    </lineage>
</organism>
<reference evidence="10" key="1">
    <citation type="submission" date="2016-10" db="EMBL/GenBank/DDBJ databases">
        <authorList>
            <person name="Varghese N."/>
            <person name="Submissions S."/>
        </authorList>
    </citation>
    <scope>NUCLEOTIDE SEQUENCE [LARGE SCALE GENOMIC DNA]</scope>
    <source>
        <strain evidence="10">DSM 25157</strain>
    </source>
</reference>